<dbReference type="PANTHER" id="PTHR43156:SF2">
    <property type="entry name" value="STAGE II SPORULATION PROTEIN E"/>
    <property type="match status" value="1"/>
</dbReference>
<dbReference type="InterPro" id="IPR001932">
    <property type="entry name" value="PPM-type_phosphatase-like_dom"/>
</dbReference>
<dbReference type="FunFam" id="3.30.565.10:FF:000028">
    <property type="entry name" value="PAS sensor protein"/>
    <property type="match status" value="1"/>
</dbReference>
<dbReference type="CDD" id="cd16936">
    <property type="entry name" value="HATPase_RsbW-like"/>
    <property type="match status" value="1"/>
</dbReference>
<dbReference type="Pfam" id="PF08448">
    <property type="entry name" value="PAS_4"/>
    <property type="match status" value="1"/>
</dbReference>
<dbReference type="SUPFAM" id="SSF55785">
    <property type="entry name" value="PYP-like sensor domain (PAS domain)"/>
    <property type="match status" value="2"/>
</dbReference>
<dbReference type="SMART" id="SM00331">
    <property type="entry name" value="PP2C_SIG"/>
    <property type="match status" value="1"/>
</dbReference>
<dbReference type="Gene3D" id="3.30.450.20">
    <property type="entry name" value="PAS domain"/>
    <property type="match status" value="2"/>
</dbReference>
<keyword evidence="3" id="KW-0614">Plasmid</keyword>
<dbReference type="InterPro" id="IPR013656">
    <property type="entry name" value="PAS_4"/>
</dbReference>
<evidence type="ECO:0000313" key="4">
    <source>
        <dbReference type="Proteomes" id="UP000244201"/>
    </source>
</evidence>
<dbReference type="EMBL" id="CP026305">
    <property type="protein sequence ID" value="AVZ77934.1"/>
    <property type="molecule type" value="Genomic_DNA"/>
</dbReference>
<evidence type="ECO:0000259" key="2">
    <source>
        <dbReference type="PROSITE" id="PS50112"/>
    </source>
</evidence>
<dbReference type="AlphaFoldDB" id="A0A2R4TFP8"/>
<dbReference type="FunFam" id="3.30.450.40:FF:000035">
    <property type="entry name" value="PAS sensor protein"/>
    <property type="match status" value="1"/>
</dbReference>
<dbReference type="SMART" id="SM00091">
    <property type="entry name" value="PAS"/>
    <property type="match status" value="2"/>
</dbReference>
<dbReference type="InterPro" id="IPR036457">
    <property type="entry name" value="PPM-type-like_dom_sf"/>
</dbReference>
<dbReference type="Proteomes" id="UP000244201">
    <property type="component" value="Plasmid pSLUN1"/>
</dbReference>
<dbReference type="InterPro" id="IPR036890">
    <property type="entry name" value="HATPase_C_sf"/>
</dbReference>
<evidence type="ECO:0000256" key="1">
    <source>
        <dbReference type="ARBA" id="ARBA00022801"/>
    </source>
</evidence>
<dbReference type="PANTHER" id="PTHR43156">
    <property type="entry name" value="STAGE II SPORULATION PROTEIN E-RELATED"/>
    <property type="match status" value="1"/>
</dbReference>
<sequence length="846" mass="90520">MYDPRFHDPEYHDAAGVLPEPGDETYAVLDERGVLTAWSPGAERLLGYTAPEVRGCHGGDLLHSGPEADALADRWGRGDVIEIGQAVLRHRSGHGVVVALRAHLLVSPAGERQWLIRATDAETARREELGAALLRGLFAESPFLIDVFDRQLRFVAQNDTQRRTTGFAGADFTGRTMAEVAPAGLMDMDAFEARQRQVLQSGEPLFRTEVHGHTPADPGREHVWSESILPLRGNAGEVIALAHAVVDVTERVRARERLALVNEASTQVGTTLDALRTAQELCEVAVPVFADHAGVSLLDPVPGGQEQVPGPAGEALPLRRAAVATGPQGAVAGAVEPSTPGADALFTRVMAEGEPLLLTREQLAADLERSDPRAASAPREGDARSWLLVPLSARGVVLGTVEFVRTWHTHAFDADDVLLAQEIVARAAVCIDNARRYARERTTALALQRSLLPRLDLPALGAVEVVPRRLPADGRPELGGAWFDVIPLSGARVALVVGEVPGPGLHAAVTMGRLRTAVRTLADLDLSPEEVLTHLDDQVKRFRDEYGERGDALAGGAAGTTCVYVVFDPVSRMCHVARAGHPPPARATADGQVEMLDLPGGPPLGLGGALFESGEVILDDGDLLLLYTEGLVRPREGSTDAEPGPLCQALSDATLGTSAAPSPPGGGLDALCDRMIGRLPATRPDDDVALLAVRVHGLDSDQHVTWDVPADPEAVGRTRGLASRKLAEWGLENLQFTTEIVVSELVTNAIRYGTEPIRLRMIRDRNLICEVSDGSSTSPHVRRAHETDEGGRGLLMVAKITRLWGTRYHARGKTIWAEQPFSGGEGAFGEDGVEAAFGDDDWSELL</sequence>
<name>A0A2R4TFP8_9ACTN</name>
<dbReference type="KEGG" id="slk:SLUN_38530"/>
<dbReference type="NCBIfam" id="TIGR00229">
    <property type="entry name" value="sensory_box"/>
    <property type="match status" value="1"/>
</dbReference>
<dbReference type="SMART" id="SM00065">
    <property type="entry name" value="GAF"/>
    <property type="match status" value="1"/>
</dbReference>
<dbReference type="OrthoDB" id="3894297at2"/>
<geneLocation type="plasmid" evidence="4">
    <name>pslun1</name>
</geneLocation>
<dbReference type="RefSeq" id="WP_108155222.1">
    <property type="nucleotide sequence ID" value="NZ_CP026305.1"/>
</dbReference>
<dbReference type="CDD" id="cd00130">
    <property type="entry name" value="PAS"/>
    <property type="match status" value="1"/>
</dbReference>
<dbReference type="SUPFAM" id="SSF55781">
    <property type="entry name" value="GAF domain-like"/>
    <property type="match status" value="1"/>
</dbReference>
<gene>
    <name evidence="3" type="ORF">SLUN_38530</name>
</gene>
<dbReference type="Gene3D" id="3.30.450.40">
    <property type="match status" value="1"/>
</dbReference>
<dbReference type="InterPro" id="IPR052016">
    <property type="entry name" value="Bact_Sigma-Reg"/>
</dbReference>
<protein>
    <submittedName>
        <fullName evidence="3">Protein phosphatase</fullName>
    </submittedName>
</protein>
<dbReference type="Gene3D" id="3.30.565.10">
    <property type="entry name" value="Histidine kinase-like ATPase, C-terminal domain"/>
    <property type="match status" value="1"/>
</dbReference>
<dbReference type="InterPro" id="IPR035965">
    <property type="entry name" value="PAS-like_dom_sf"/>
</dbReference>
<dbReference type="SUPFAM" id="SSF55874">
    <property type="entry name" value="ATPase domain of HSP90 chaperone/DNA topoisomerase II/histidine kinase"/>
    <property type="match status" value="1"/>
</dbReference>
<accession>A0A2R4TFP8</accession>
<dbReference type="InterPro" id="IPR029016">
    <property type="entry name" value="GAF-like_dom_sf"/>
</dbReference>
<dbReference type="SUPFAM" id="SSF81606">
    <property type="entry name" value="PP2C-like"/>
    <property type="match status" value="1"/>
</dbReference>
<feature type="domain" description="PAS" evidence="2">
    <location>
        <begin position="28"/>
        <end position="55"/>
    </location>
</feature>
<dbReference type="InterPro" id="IPR003018">
    <property type="entry name" value="GAF"/>
</dbReference>
<dbReference type="InterPro" id="IPR000014">
    <property type="entry name" value="PAS"/>
</dbReference>
<dbReference type="InterPro" id="IPR003594">
    <property type="entry name" value="HATPase_dom"/>
</dbReference>
<dbReference type="GO" id="GO:0016791">
    <property type="term" value="F:phosphatase activity"/>
    <property type="evidence" value="ECO:0007669"/>
    <property type="project" value="TreeGrafter"/>
</dbReference>
<dbReference type="Pfam" id="PF13185">
    <property type="entry name" value="GAF_2"/>
    <property type="match status" value="1"/>
</dbReference>
<reference evidence="3 4" key="1">
    <citation type="submission" date="2018-01" db="EMBL/GenBank/DDBJ databases">
        <title>Complete genome sequence of Streptomyces lunaelactis MM109T, a Ferroverdin A producer isolated from cave moonmilk deposits.</title>
        <authorList>
            <person name="Naome A."/>
            <person name="Martinet L."/>
            <person name="Maciejewska M."/>
            <person name="Anderssen S."/>
            <person name="Adam D."/>
            <person name="Tenconi E."/>
            <person name="Deflandre B."/>
            <person name="Arguelles-Arias A."/>
            <person name="Calusinska M."/>
            <person name="Copieters W."/>
            <person name="Karim L."/>
            <person name="Hanikenne M."/>
            <person name="Baurain D."/>
            <person name="van Wezel G."/>
            <person name="Smargiasso N."/>
            <person name="de Pauw E."/>
            <person name="Delfosse P."/>
            <person name="Rigali S."/>
        </authorList>
    </citation>
    <scope>NUCLEOTIDE SEQUENCE [LARGE SCALE GENOMIC DNA]</scope>
    <source>
        <strain evidence="3 4">MM109</strain>
        <plasmid evidence="4">Plasmid pslun1</plasmid>
    </source>
</reference>
<organism evidence="3 4">
    <name type="scientific">Streptomyces lunaelactis</name>
    <dbReference type="NCBI Taxonomy" id="1535768"/>
    <lineage>
        <taxon>Bacteria</taxon>
        <taxon>Bacillati</taxon>
        <taxon>Actinomycetota</taxon>
        <taxon>Actinomycetes</taxon>
        <taxon>Kitasatosporales</taxon>
        <taxon>Streptomycetaceae</taxon>
        <taxon>Streptomyces</taxon>
    </lineage>
</organism>
<dbReference type="GeneID" id="55661131"/>
<keyword evidence="4" id="KW-1185">Reference proteome</keyword>
<dbReference type="PROSITE" id="PS50112">
    <property type="entry name" value="PAS"/>
    <property type="match status" value="1"/>
</dbReference>
<dbReference type="Pfam" id="PF13581">
    <property type="entry name" value="HATPase_c_2"/>
    <property type="match status" value="1"/>
</dbReference>
<evidence type="ECO:0000313" key="3">
    <source>
        <dbReference type="EMBL" id="AVZ77934.1"/>
    </source>
</evidence>
<dbReference type="Pfam" id="PF07228">
    <property type="entry name" value="SpoIIE"/>
    <property type="match status" value="1"/>
</dbReference>
<keyword evidence="1" id="KW-0378">Hydrolase</keyword>
<proteinExistence type="predicted"/>
<dbReference type="Gene3D" id="3.60.40.10">
    <property type="entry name" value="PPM-type phosphatase domain"/>
    <property type="match status" value="1"/>
</dbReference>